<evidence type="ECO:0000313" key="1">
    <source>
        <dbReference type="EMBL" id="EGH19152.1"/>
    </source>
</evidence>
<sequence length="39" mass="4552">LRIDRLTADVPDNAEELILDLYRRMPTIRITDILLEVDA</sequence>
<accession>F3CIR0</accession>
<proteinExistence type="predicted"/>
<name>F3CIR0_PSESG</name>
<comment type="caution">
    <text evidence="1">The sequence shown here is derived from an EMBL/GenBank/DDBJ whole genome shotgun (WGS) entry which is preliminary data.</text>
</comment>
<dbReference type="Proteomes" id="UP000005466">
    <property type="component" value="Unassembled WGS sequence"/>
</dbReference>
<feature type="non-terminal residue" evidence="1">
    <location>
        <position position="1"/>
    </location>
</feature>
<dbReference type="EMBL" id="ADWY01003659">
    <property type="protein sequence ID" value="EGH19152.1"/>
    <property type="molecule type" value="Genomic_DNA"/>
</dbReference>
<reference evidence="1 2" key="1">
    <citation type="journal article" date="2011" name="PLoS Pathog.">
        <title>Dynamic evolution of pathogenicity revealed by sequencing and comparative genomics of 19 Pseudomonas syringae isolates.</title>
        <authorList>
            <person name="Baltrus D.A."/>
            <person name="Nishimura M.T."/>
            <person name="Romanchuk A."/>
            <person name="Chang J.H."/>
            <person name="Mukhtar M.S."/>
            <person name="Cherkis K."/>
            <person name="Roach J."/>
            <person name="Grant S.R."/>
            <person name="Jones C.D."/>
            <person name="Dangl J.L."/>
        </authorList>
    </citation>
    <scope>NUCLEOTIDE SEQUENCE [LARGE SCALE GENOMIC DNA]</scope>
    <source>
        <strain evidence="2">race 4</strain>
    </source>
</reference>
<dbReference type="HOGENOM" id="CLU_3321785_0_0_6"/>
<protein>
    <submittedName>
        <fullName evidence="1">Transposase</fullName>
    </submittedName>
</protein>
<feature type="non-terminal residue" evidence="1">
    <location>
        <position position="39"/>
    </location>
</feature>
<evidence type="ECO:0000313" key="2">
    <source>
        <dbReference type="Proteomes" id="UP000005466"/>
    </source>
</evidence>
<organism evidence="1 2">
    <name type="scientific">Pseudomonas savastanoi pv. glycinea str. race 4</name>
    <dbReference type="NCBI Taxonomy" id="875330"/>
    <lineage>
        <taxon>Bacteria</taxon>
        <taxon>Pseudomonadati</taxon>
        <taxon>Pseudomonadota</taxon>
        <taxon>Gammaproteobacteria</taxon>
        <taxon>Pseudomonadales</taxon>
        <taxon>Pseudomonadaceae</taxon>
        <taxon>Pseudomonas</taxon>
    </lineage>
</organism>
<dbReference type="AlphaFoldDB" id="F3CIR0"/>
<gene>
    <name evidence="1" type="ORF">Pgy4_39920</name>
</gene>